<feature type="domain" description="Fibronectin type III-like" evidence="3">
    <location>
        <begin position="676"/>
        <end position="747"/>
    </location>
</feature>
<dbReference type="PRINTS" id="PR00133">
    <property type="entry name" value="GLHYDRLASE3"/>
</dbReference>
<keyword evidence="2" id="KW-0378">Hydrolase</keyword>
<dbReference type="InterPro" id="IPR036962">
    <property type="entry name" value="Glyco_hydro_3_N_sf"/>
</dbReference>
<dbReference type="InterPro" id="IPR002772">
    <property type="entry name" value="Glyco_hydro_3_C"/>
</dbReference>
<dbReference type="InterPro" id="IPR026891">
    <property type="entry name" value="Fn3-like"/>
</dbReference>
<proteinExistence type="inferred from homology"/>
<dbReference type="FunFam" id="2.60.40.10:FF:000495">
    <property type="entry name" value="Periplasmic beta-glucosidase"/>
    <property type="match status" value="1"/>
</dbReference>
<protein>
    <submittedName>
        <fullName evidence="4">Beta-glucosidase</fullName>
    </submittedName>
</protein>
<evidence type="ECO:0000256" key="2">
    <source>
        <dbReference type="ARBA" id="ARBA00022801"/>
    </source>
</evidence>
<dbReference type="PANTHER" id="PTHR42715:SF10">
    <property type="entry name" value="BETA-GLUCOSIDASE"/>
    <property type="match status" value="1"/>
</dbReference>
<dbReference type="PATRIC" id="fig|93930.3.peg.1625"/>
<gene>
    <name evidence="4" type="ORF">XD57_0773</name>
</gene>
<comment type="caution">
    <text evidence="4">The sequence shown here is derived from an EMBL/GenBank/DDBJ whole genome shotgun (WGS) entry which is preliminary data.</text>
</comment>
<dbReference type="Pfam" id="PF14310">
    <property type="entry name" value="Fn3-like"/>
    <property type="match status" value="1"/>
</dbReference>
<evidence type="ECO:0000313" key="5">
    <source>
        <dbReference type="Proteomes" id="UP000058636"/>
    </source>
</evidence>
<dbReference type="GO" id="GO:0008422">
    <property type="term" value="F:beta-glucosidase activity"/>
    <property type="evidence" value="ECO:0007669"/>
    <property type="project" value="UniProtKB-ARBA"/>
</dbReference>
<evidence type="ECO:0000259" key="3">
    <source>
        <dbReference type="SMART" id="SM01217"/>
    </source>
</evidence>
<dbReference type="Gene3D" id="3.40.50.1700">
    <property type="entry name" value="Glycoside hydrolase family 3 C-terminal domain"/>
    <property type="match status" value="1"/>
</dbReference>
<dbReference type="Pfam" id="PF01915">
    <property type="entry name" value="Glyco_hydro_3_C"/>
    <property type="match status" value="1"/>
</dbReference>
<dbReference type="SUPFAM" id="SSF52279">
    <property type="entry name" value="Beta-D-glucan exohydrolase, C-terminal domain"/>
    <property type="match status" value="1"/>
</dbReference>
<dbReference type="Gene3D" id="2.60.40.10">
    <property type="entry name" value="Immunoglobulins"/>
    <property type="match status" value="1"/>
</dbReference>
<dbReference type="Gene3D" id="3.20.20.300">
    <property type="entry name" value="Glycoside hydrolase, family 3, N-terminal domain"/>
    <property type="match status" value="1"/>
</dbReference>
<reference evidence="4 5" key="1">
    <citation type="journal article" date="2015" name="MBio">
        <title>Genome-Resolved Metagenomic Analysis Reveals Roles for Candidate Phyla and Other Microbial Community Members in Biogeochemical Transformations in Oil Reservoirs.</title>
        <authorList>
            <person name="Hu P."/>
            <person name="Tom L."/>
            <person name="Singh A."/>
            <person name="Thomas B.C."/>
            <person name="Baker B.J."/>
            <person name="Piceno Y.M."/>
            <person name="Andersen G.L."/>
            <person name="Banfield J.F."/>
        </authorList>
    </citation>
    <scope>NUCLEOTIDE SEQUENCE [LARGE SCALE GENOMIC DNA]</scope>
    <source>
        <strain evidence="4">46_26</strain>
    </source>
</reference>
<dbReference type="Pfam" id="PF00933">
    <property type="entry name" value="Glyco_hydro_3"/>
    <property type="match status" value="1"/>
</dbReference>
<organism evidence="4 5">
    <name type="scientific">Thermotoga petrophila</name>
    <dbReference type="NCBI Taxonomy" id="93929"/>
    <lineage>
        <taxon>Bacteria</taxon>
        <taxon>Thermotogati</taxon>
        <taxon>Thermotogota</taxon>
        <taxon>Thermotogae</taxon>
        <taxon>Thermotogales</taxon>
        <taxon>Thermotogaceae</taxon>
        <taxon>Thermotoga</taxon>
    </lineage>
</organism>
<dbReference type="AlphaFoldDB" id="A0A101EQN4"/>
<dbReference type="InterPro" id="IPR050288">
    <property type="entry name" value="Cellulose_deg_GH3"/>
</dbReference>
<dbReference type="InterPro" id="IPR036881">
    <property type="entry name" value="Glyco_hydro_3_C_sf"/>
</dbReference>
<evidence type="ECO:0000256" key="1">
    <source>
        <dbReference type="ARBA" id="ARBA00005336"/>
    </source>
</evidence>
<dbReference type="EMBL" id="LGFG01000049">
    <property type="protein sequence ID" value="KUK23131.1"/>
    <property type="molecule type" value="Genomic_DNA"/>
</dbReference>
<dbReference type="InterPro" id="IPR017853">
    <property type="entry name" value="GH"/>
</dbReference>
<dbReference type="InterPro" id="IPR001764">
    <property type="entry name" value="Glyco_hydro_3_N"/>
</dbReference>
<dbReference type="SMART" id="SM01217">
    <property type="entry name" value="Fn3_like"/>
    <property type="match status" value="1"/>
</dbReference>
<dbReference type="Proteomes" id="UP000058636">
    <property type="component" value="Unassembled WGS sequence"/>
</dbReference>
<evidence type="ECO:0000313" key="4">
    <source>
        <dbReference type="EMBL" id="KUK23131.1"/>
    </source>
</evidence>
<dbReference type="InterPro" id="IPR013783">
    <property type="entry name" value="Ig-like_fold"/>
</dbReference>
<name>A0A101EQN4_9THEM</name>
<dbReference type="SUPFAM" id="SSF51445">
    <property type="entry name" value="(Trans)glycosidases"/>
    <property type="match status" value="1"/>
</dbReference>
<comment type="similarity">
    <text evidence="1">Belongs to the glycosyl hydrolase 3 family.</text>
</comment>
<accession>A0A101EQN4</accession>
<dbReference type="GO" id="GO:0005975">
    <property type="term" value="P:carbohydrate metabolic process"/>
    <property type="evidence" value="ECO:0007669"/>
    <property type="project" value="InterPro"/>
</dbReference>
<sequence>MKYTGPIKLEKGKTNIIKAFAVKDDGSPDSPVVTFVYKENPHLVLLTDVLKPGASVDFVIKKVIEEMTLEEKTKLVWGAGFPSPLGAAGWTHAIQRLGIPSLELADGPAGLRLGFIGQEGSRRATAWPNPMMLASTWNTSLIEKIGEAIGEECKYYGIDIILGPGMNIHRDPLGGRVFEYYSEDPYVTGKMAAAWIRGVQKAGVGATMKHYTANNAENNRQRINEIISERALREIYMTSFEIATKEANPWAVMTAYNKINGDYCSQNEYILKVLEHEFGFEGLVMSDWGAYHDPISYKYGFDLNTPGGTFTPGGPESLIRAIEEGVISERDIDRAVESILRVVIKTETFKKQIYDKSEFAAKTDLSSDLKEKHAKLSKEAALEGIVLLKNSEETLPLKNVSRIALVGKLAYREELPTSIFAGEIVKGMYFEGGGSAAVVVNWDDVVTLRDAFREAGFEVVEKGVSGEYLGEGMSEDDALFAARNSDTAVILIGRPGTEGRDNTPESMKLTNEEFDMIKKTSEAFHKLGKRVIVLLNVAHPVETDNWDDYVDAILYIGLPGTYGATAVTDILTGKVNPSGKLVDTWPKKYEYAPTYGNMPAPDATEITYTEDIFVGYRYYDLHPDKVKYPFGYGLSYTTFKYTSIELSKDVFNLANEDETIEVKVTVRNTGKVPGKEVVQLYVRANDSSIERPYKELRGFAKTRLLAPGEKEQITFTLDKRAFAYFDEAIHEWVVEPGTYTIIVGGTSDNATLEKEGLTADVLVIRDRER</sequence>
<dbReference type="PANTHER" id="PTHR42715">
    <property type="entry name" value="BETA-GLUCOSIDASE"/>
    <property type="match status" value="1"/>
</dbReference>